<evidence type="ECO:0000313" key="2">
    <source>
        <dbReference type="EMBL" id="RLK49325.1"/>
    </source>
</evidence>
<dbReference type="GO" id="GO:0003677">
    <property type="term" value="F:DNA binding"/>
    <property type="evidence" value="ECO:0007669"/>
    <property type="project" value="InterPro"/>
</dbReference>
<dbReference type="AlphaFoldDB" id="A0A498C127"/>
<dbReference type="GO" id="GO:0006310">
    <property type="term" value="P:DNA recombination"/>
    <property type="evidence" value="ECO:0007669"/>
    <property type="project" value="UniProtKB-KW"/>
</dbReference>
<dbReference type="InterPro" id="IPR011010">
    <property type="entry name" value="DNA_brk_join_enz"/>
</dbReference>
<reference evidence="2 3" key="1">
    <citation type="journal article" date="2015" name="Stand. Genomic Sci.">
        <title>Genomic Encyclopedia of Bacterial and Archaeal Type Strains, Phase III: the genomes of soil and plant-associated and newly described type strains.</title>
        <authorList>
            <person name="Whitman W.B."/>
            <person name="Woyke T."/>
            <person name="Klenk H.P."/>
            <person name="Zhou Y."/>
            <person name="Lilburn T.G."/>
            <person name="Beck B.J."/>
            <person name="De Vos P."/>
            <person name="Vandamme P."/>
            <person name="Eisen J.A."/>
            <person name="Garrity G."/>
            <person name="Hugenholtz P."/>
            <person name="Kyrpides N.C."/>
        </authorList>
    </citation>
    <scope>NUCLEOTIDE SEQUENCE [LARGE SCALE GENOMIC DNA]</scope>
    <source>
        <strain evidence="2 3">S2T63</strain>
    </source>
</reference>
<dbReference type="InterPro" id="IPR013762">
    <property type="entry name" value="Integrase-like_cat_sf"/>
</dbReference>
<protein>
    <recommendedName>
        <fullName evidence="4">Phage integrase family protein</fullName>
    </recommendedName>
</protein>
<comment type="caution">
    <text evidence="2">The sequence shown here is derived from an EMBL/GenBank/DDBJ whole genome shotgun (WGS) entry which is preliminary data.</text>
</comment>
<evidence type="ECO:0008006" key="4">
    <source>
        <dbReference type="Google" id="ProtNLM"/>
    </source>
</evidence>
<dbReference type="SUPFAM" id="SSF56349">
    <property type="entry name" value="DNA breaking-rejoining enzymes"/>
    <property type="match status" value="1"/>
</dbReference>
<organism evidence="2 3">
    <name type="scientific">Microbacterium telephonicum</name>
    <dbReference type="NCBI Taxonomy" id="1714841"/>
    <lineage>
        <taxon>Bacteria</taxon>
        <taxon>Bacillati</taxon>
        <taxon>Actinomycetota</taxon>
        <taxon>Actinomycetes</taxon>
        <taxon>Micrococcales</taxon>
        <taxon>Microbacteriaceae</taxon>
        <taxon>Microbacterium</taxon>
    </lineage>
</organism>
<dbReference type="OrthoDB" id="8776710at2"/>
<evidence type="ECO:0000256" key="1">
    <source>
        <dbReference type="ARBA" id="ARBA00023172"/>
    </source>
</evidence>
<dbReference type="EMBL" id="RCDB01000002">
    <property type="protein sequence ID" value="RLK49325.1"/>
    <property type="molecule type" value="Genomic_DNA"/>
</dbReference>
<dbReference type="Gene3D" id="1.10.443.10">
    <property type="entry name" value="Intergrase catalytic core"/>
    <property type="match status" value="1"/>
</dbReference>
<name>A0A498C127_9MICO</name>
<sequence>MSTRSIRRTLQPTREVYVLRGRPLRNGQLLTTTARYGDENWDLAPAAIQKQERGFTIRFATVPEAYRATHRLLMFSMLSGSLPPGEDRPSISTVVTTHYNLNVFYRWLDHHHGGRPISTVTLETLESYQRHLLLKHSASPGRRHALRSAVAYLWRFRVSLGSASLALNPHKLAAWSEPHQPPRENSTARIPEQVHSRLLVWALRFVDDFAEDILDAITRWEELRETPSRPAAAYGSAQTMLTRYLDAAVGANTALPGYNGVVNLAAISRASGVQRKAVEQYVALVHRAAARVGVSDFTYLGVDVRGKLDGTPWIEGVSLDPARDDSISELTQVLQAACYILVAFLSGMRDSEVKHLRRGACEVRLDGTGAPYRWLVNSLAFKGESEVEGVPATWVVGEPAARALRVLERIQDTRARGRNEWLFGPIKSGPGAGSAGRGGNVAMTVAGTNRQLNRFIRWVNDYCAARRRSDGIPDVDGRPWNLTTRQFRRTLAWYIARRPGGSIAGAIAYRHHSIQMFEGYAGTSESGFRAEVEAEEALARGEALQVMIDQHEHVDFGGPAGPELHSRLSSLAHGGFSGQVTTDRRRLLRLVSVNGAEIYKGKYVICAFKREKALCLLDREDASGPNLGKCQPLACGNVALDSDNRAVWRGEVADLERQLVASDSLPPALAARLRKRRERVLRLLGDEYRKEPR</sequence>
<accession>A0A498C127</accession>
<dbReference type="GO" id="GO:0015074">
    <property type="term" value="P:DNA integration"/>
    <property type="evidence" value="ECO:0007669"/>
    <property type="project" value="InterPro"/>
</dbReference>
<dbReference type="RefSeq" id="WP_147436684.1">
    <property type="nucleotide sequence ID" value="NZ_RCDB01000002.1"/>
</dbReference>
<evidence type="ECO:0000313" key="3">
    <source>
        <dbReference type="Proteomes" id="UP000273158"/>
    </source>
</evidence>
<keyword evidence="1" id="KW-0233">DNA recombination</keyword>
<gene>
    <name evidence="2" type="ORF">C7474_1468</name>
</gene>
<proteinExistence type="predicted"/>
<keyword evidence="3" id="KW-1185">Reference proteome</keyword>
<dbReference type="Proteomes" id="UP000273158">
    <property type="component" value="Unassembled WGS sequence"/>
</dbReference>